<proteinExistence type="predicted"/>
<evidence type="ECO:0000313" key="2">
    <source>
        <dbReference type="WBParaSite" id="JU765_v2.g1709.t1"/>
    </source>
</evidence>
<dbReference type="Proteomes" id="UP000887576">
    <property type="component" value="Unplaced"/>
</dbReference>
<reference evidence="2" key="1">
    <citation type="submission" date="2022-11" db="UniProtKB">
        <authorList>
            <consortium name="WormBaseParasite"/>
        </authorList>
    </citation>
    <scope>IDENTIFICATION</scope>
</reference>
<evidence type="ECO:0000313" key="1">
    <source>
        <dbReference type="Proteomes" id="UP000887576"/>
    </source>
</evidence>
<accession>A0AC34QK47</accession>
<dbReference type="WBParaSite" id="JU765_v2.g1709.t1">
    <property type="protein sequence ID" value="JU765_v2.g1709.t1"/>
    <property type="gene ID" value="JU765_v2.g1709"/>
</dbReference>
<protein>
    <submittedName>
        <fullName evidence="2">G-protein coupled receptors family 1 profile domain-containing protein</fullName>
    </submittedName>
</protein>
<organism evidence="1 2">
    <name type="scientific">Panagrolaimus sp. JU765</name>
    <dbReference type="NCBI Taxonomy" id="591449"/>
    <lineage>
        <taxon>Eukaryota</taxon>
        <taxon>Metazoa</taxon>
        <taxon>Ecdysozoa</taxon>
        <taxon>Nematoda</taxon>
        <taxon>Chromadorea</taxon>
        <taxon>Rhabditida</taxon>
        <taxon>Tylenchina</taxon>
        <taxon>Panagrolaimomorpha</taxon>
        <taxon>Panagrolaimoidea</taxon>
        <taxon>Panagrolaimidae</taxon>
        <taxon>Panagrolaimus</taxon>
    </lineage>
</organism>
<name>A0AC34QK47_9BILA</name>
<sequence length="332" mass="36915">MIGACFLLLSTPLGFSKMFDVISNLLITPKEIIKDLPRHQTINDSVFDDDKEVQRLENLVQKRRENGMINGIGTYGLTNLNGQQSNGLNGGIKNQDETNSCFIPRKLLNGAGDADISLKVVQFSVKICVTIFTNFIIVVLEPILSTIMCLICKKADVDSKKCKSNGDLDCCFCNNVINLALLVVPLLFNTTLYLLMAPLIFCLIIAAVLVAIYVVYYYNCRTTQVKLKIQASENFIGIIGNCAIVLLLSSALPVLARTLGITSFDLLGEYGRLDWISNFTVIMCYNIVFAALTILSLVNKFTSPVRREIIRRFYAITRRESLSNDGIHTKSD</sequence>